<comment type="caution">
    <text evidence="1">The sequence shown here is derived from an EMBL/GenBank/DDBJ whole genome shotgun (WGS) entry which is preliminary data.</text>
</comment>
<organism evidence="1 2">
    <name type="scientific">Gracilibacillus pellucidus</name>
    <dbReference type="NCBI Taxonomy" id="3095368"/>
    <lineage>
        <taxon>Bacteria</taxon>
        <taxon>Bacillati</taxon>
        <taxon>Bacillota</taxon>
        <taxon>Bacilli</taxon>
        <taxon>Bacillales</taxon>
        <taxon>Bacillaceae</taxon>
        <taxon>Gracilibacillus</taxon>
    </lineage>
</organism>
<name>A0ACC6M8P7_9BACI</name>
<reference evidence="1" key="1">
    <citation type="submission" date="2023-11" db="EMBL/GenBank/DDBJ databases">
        <title>Gracilibacillus pellucida a moderately halophilic bacterium isolated from saline soil in Xinjiang province.</title>
        <authorList>
            <person name="Zhang Z."/>
            <person name="Tan F."/>
            <person name="Wang Y."/>
            <person name="Xia M."/>
        </authorList>
    </citation>
    <scope>NUCLEOTIDE SEQUENCE</scope>
    <source>
        <strain evidence="1">S3-1-1</strain>
    </source>
</reference>
<sequence>MKCIILAAGYATRLYPLTKNKAKPLLEVAGKPILNHIIDKVEKVDSIDEVYIVTNEKFTPSFQGWVQSYQGNKQIIVVNDHTTTNTNRLGAIADMQYVLEEHGINEDLLVLAGDNLFDFELTDFVHFYQEVKADCVTTHMIHDEEEMKQTGIAEVNEAGIIVSFEEKPSKPKSNIAVPPFYIYQAETVSLIKQYVKEGNNPDAPGNFIPWLIERKPVYAYAFEGLCYDIGTIESYNKIQELYRGE</sequence>
<accession>A0ACC6M8P7</accession>
<dbReference type="EMBL" id="JAWZSR010000009">
    <property type="protein sequence ID" value="MDX8047142.1"/>
    <property type="molecule type" value="Genomic_DNA"/>
</dbReference>
<keyword evidence="2" id="KW-1185">Reference proteome</keyword>
<evidence type="ECO:0000313" key="1">
    <source>
        <dbReference type="EMBL" id="MDX8047142.1"/>
    </source>
</evidence>
<gene>
    <name evidence="1" type="ORF">SH601_14210</name>
</gene>
<protein>
    <submittedName>
        <fullName evidence="1">Nucleotidyltransferase family protein</fullName>
    </submittedName>
</protein>
<evidence type="ECO:0000313" key="2">
    <source>
        <dbReference type="Proteomes" id="UP001277972"/>
    </source>
</evidence>
<proteinExistence type="predicted"/>
<dbReference type="Proteomes" id="UP001277972">
    <property type="component" value="Unassembled WGS sequence"/>
</dbReference>